<evidence type="ECO:0000313" key="7">
    <source>
        <dbReference type="Proteomes" id="UP000321617"/>
    </source>
</evidence>
<evidence type="ECO:0000259" key="5">
    <source>
        <dbReference type="PROSITE" id="PS50977"/>
    </source>
</evidence>
<accession>A0A562URI5</accession>
<proteinExistence type="predicted"/>
<keyword evidence="1" id="KW-0805">Transcription regulation</keyword>
<evidence type="ECO:0000256" key="2">
    <source>
        <dbReference type="ARBA" id="ARBA00023125"/>
    </source>
</evidence>
<dbReference type="PRINTS" id="PR00455">
    <property type="entry name" value="HTHTETR"/>
</dbReference>
<feature type="DNA-binding region" description="H-T-H motif" evidence="4">
    <location>
        <begin position="34"/>
        <end position="53"/>
    </location>
</feature>
<sequence length="200" mass="22307">MASTTHNARSRRTRDALLTAGRELLEERGFAPLTMAAVAERAGVSRRAVYLHFQSRTALVAEIYEHTAEQEGRTESLRRVWAQTDPVLALDEWAAHLARYHTKVLAIDRAVRTARFVDPDAAAYRAEGIARQRANCRMLIQGLSDAGRLADGWTVDTGADMLWSLLSTDMMDGLLTECGWDTAVLSDRLRLLYRSAFVTA</sequence>
<keyword evidence="7" id="KW-1185">Reference proteome</keyword>
<name>A0A562URI5_9ACTN</name>
<dbReference type="GO" id="GO:0003700">
    <property type="term" value="F:DNA-binding transcription factor activity"/>
    <property type="evidence" value="ECO:0007669"/>
    <property type="project" value="TreeGrafter"/>
</dbReference>
<dbReference type="InterPro" id="IPR001647">
    <property type="entry name" value="HTH_TetR"/>
</dbReference>
<dbReference type="Proteomes" id="UP000321617">
    <property type="component" value="Unassembled WGS sequence"/>
</dbReference>
<dbReference type="EMBL" id="VLLL01000008">
    <property type="protein sequence ID" value="TWJ08235.1"/>
    <property type="molecule type" value="Genomic_DNA"/>
</dbReference>
<evidence type="ECO:0000256" key="4">
    <source>
        <dbReference type="PROSITE-ProRule" id="PRU00335"/>
    </source>
</evidence>
<dbReference type="InterPro" id="IPR009057">
    <property type="entry name" value="Homeodomain-like_sf"/>
</dbReference>
<keyword evidence="2 4" id="KW-0238">DNA-binding</keyword>
<dbReference type="OrthoDB" id="7186128at2"/>
<organism evidence="6 7">
    <name type="scientific">Stackebrandtia albiflava</name>
    <dbReference type="NCBI Taxonomy" id="406432"/>
    <lineage>
        <taxon>Bacteria</taxon>
        <taxon>Bacillati</taxon>
        <taxon>Actinomycetota</taxon>
        <taxon>Actinomycetes</taxon>
        <taxon>Glycomycetales</taxon>
        <taxon>Glycomycetaceae</taxon>
        <taxon>Stackebrandtia</taxon>
    </lineage>
</organism>
<keyword evidence="3" id="KW-0804">Transcription</keyword>
<dbReference type="GO" id="GO:0000976">
    <property type="term" value="F:transcription cis-regulatory region binding"/>
    <property type="evidence" value="ECO:0007669"/>
    <property type="project" value="TreeGrafter"/>
</dbReference>
<dbReference type="Pfam" id="PF00440">
    <property type="entry name" value="TetR_N"/>
    <property type="match status" value="1"/>
</dbReference>
<dbReference type="PANTHER" id="PTHR30055">
    <property type="entry name" value="HTH-TYPE TRANSCRIPTIONAL REGULATOR RUTR"/>
    <property type="match status" value="1"/>
</dbReference>
<gene>
    <name evidence="6" type="ORF">LX16_4460</name>
</gene>
<evidence type="ECO:0000313" key="6">
    <source>
        <dbReference type="EMBL" id="TWJ08235.1"/>
    </source>
</evidence>
<dbReference type="InterPro" id="IPR050109">
    <property type="entry name" value="HTH-type_TetR-like_transc_reg"/>
</dbReference>
<dbReference type="PANTHER" id="PTHR30055:SF234">
    <property type="entry name" value="HTH-TYPE TRANSCRIPTIONAL REGULATOR BETI"/>
    <property type="match status" value="1"/>
</dbReference>
<reference evidence="6 7" key="1">
    <citation type="journal article" date="2013" name="Stand. Genomic Sci.">
        <title>Genomic Encyclopedia of Type Strains, Phase I: The one thousand microbial genomes (KMG-I) project.</title>
        <authorList>
            <person name="Kyrpides N.C."/>
            <person name="Woyke T."/>
            <person name="Eisen J.A."/>
            <person name="Garrity G."/>
            <person name="Lilburn T.G."/>
            <person name="Beck B.J."/>
            <person name="Whitman W.B."/>
            <person name="Hugenholtz P."/>
            <person name="Klenk H.P."/>
        </authorList>
    </citation>
    <scope>NUCLEOTIDE SEQUENCE [LARGE SCALE GENOMIC DNA]</scope>
    <source>
        <strain evidence="6 7">DSM 45044</strain>
    </source>
</reference>
<evidence type="ECO:0000256" key="3">
    <source>
        <dbReference type="ARBA" id="ARBA00023163"/>
    </source>
</evidence>
<evidence type="ECO:0000256" key="1">
    <source>
        <dbReference type="ARBA" id="ARBA00023015"/>
    </source>
</evidence>
<dbReference type="Gene3D" id="1.10.357.10">
    <property type="entry name" value="Tetracycline Repressor, domain 2"/>
    <property type="match status" value="1"/>
</dbReference>
<dbReference type="AlphaFoldDB" id="A0A562URI5"/>
<feature type="domain" description="HTH tetR-type" evidence="5">
    <location>
        <begin position="11"/>
        <end position="71"/>
    </location>
</feature>
<dbReference type="SUPFAM" id="SSF46689">
    <property type="entry name" value="Homeodomain-like"/>
    <property type="match status" value="1"/>
</dbReference>
<comment type="caution">
    <text evidence="6">The sequence shown here is derived from an EMBL/GenBank/DDBJ whole genome shotgun (WGS) entry which is preliminary data.</text>
</comment>
<dbReference type="RefSeq" id="WP_147142592.1">
    <property type="nucleotide sequence ID" value="NZ_BAABIJ010000004.1"/>
</dbReference>
<protein>
    <submittedName>
        <fullName evidence="6">TetR family transcriptional regulator</fullName>
    </submittedName>
</protein>
<dbReference type="PROSITE" id="PS50977">
    <property type="entry name" value="HTH_TETR_2"/>
    <property type="match status" value="1"/>
</dbReference>